<dbReference type="SMART" id="SM01114">
    <property type="entry name" value="CXC"/>
    <property type="match status" value="1"/>
</dbReference>
<reference evidence="3" key="1">
    <citation type="submission" date="2017-05" db="UniProtKB">
        <authorList>
            <consortium name="EnsemblMetazoa"/>
        </authorList>
    </citation>
    <scope>IDENTIFICATION</scope>
</reference>
<feature type="compositionally biased region" description="Acidic residues" evidence="1">
    <location>
        <begin position="284"/>
        <end position="309"/>
    </location>
</feature>
<evidence type="ECO:0000256" key="1">
    <source>
        <dbReference type="SAM" id="MobiDB-lite"/>
    </source>
</evidence>
<sequence length="315" mass="35879">MTFNSKHYIVKISAYSAIEASFIDLNSFHHALINDPDLASVPRTCLANILQTLFICTGCDYVSFFKKVGKATFFNYFFQHARFICSGNVGSLYETTATVRSNGFLAFLRLVGTVYFKKHLPSFVSLYGHETPDQSLNSIDQTLDPHARHKLWFERIREVVSDRIQCEEERVPSCTSLWRHWMRSCWISTMWAHSHTDDLYRNLPSPHLNGWLLSEEGFYSIDWEDEKVKSEIENSISTLLKGCKCKTKCGVRCGCRKKQTSCGPGCECQDCENLPVQHPANSGDDNETDTISETELESDELESDEEDTSDVCRGS</sequence>
<evidence type="ECO:0000313" key="3">
    <source>
        <dbReference type="EnsemblMetazoa" id="Aqu2.1.02421_001"/>
    </source>
</evidence>
<evidence type="ECO:0000259" key="2">
    <source>
        <dbReference type="SMART" id="SM01114"/>
    </source>
</evidence>
<feature type="region of interest" description="Disordered" evidence="1">
    <location>
        <begin position="278"/>
        <end position="315"/>
    </location>
</feature>
<name>A0A1X7SK26_AMPQE</name>
<feature type="domain" description="Tesmin/TSO1-like CXC" evidence="2">
    <location>
        <begin position="238"/>
        <end position="277"/>
    </location>
</feature>
<proteinExistence type="predicted"/>
<protein>
    <recommendedName>
        <fullName evidence="2">Tesmin/TSO1-like CXC domain-containing protein</fullName>
    </recommendedName>
</protein>
<dbReference type="EnsemblMetazoa" id="Aqu2.1.02421_001">
    <property type="protein sequence ID" value="Aqu2.1.02421_001"/>
    <property type="gene ID" value="Aqu2.1.02421"/>
</dbReference>
<dbReference type="STRING" id="400682.A0A1X7SK26"/>
<dbReference type="AlphaFoldDB" id="A0A1X7SK26"/>
<organism evidence="3">
    <name type="scientific">Amphimedon queenslandica</name>
    <name type="common">Sponge</name>
    <dbReference type="NCBI Taxonomy" id="400682"/>
    <lineage>
        <taxon>Eukaryota</taxon>
        <taxon>Metazoa</taxon>
        <taxon>Porifera</taxon>
        <taxon>Demospongiae</taxon>
        <taxon>Heteroscleromorpha</taxon>
        <taxon>Haplosclerida</taxon>
        <taxon>Niphatidae</taxon>
        <taxon>Amphimedon</taxon>
    </lineage>
</organism>
<accession>A0A1X7SK26</accession>
<dbReference type="InParanoid" id="A0A1X7SK26"/>
<dbReference type="InterPro" id="IPR033467">
    <property type="entry name" value="Tesmin/TSO1-like_CXC"/>
</dbReference>